<sequence length="35" mass="3894">MGLSEVTSGQHLVLLLLPKTQSMRIIVYPPSRITN</sequence>
<protein>
    <submittedName>
        <fullName evidence="1">Uncharacterized protein</fullName>
    </submittedName>
</protein>
<dbReference type="Proteomes" id="UP000316079">
    <property type="component" value="Unassembled WGS sequence"/>
</dbReference>
<dbReference type="EMBL" id="SRMA01026386">
    <property type="protein sequence ID" value="TRY84686.1"/>
    <property type="molecule type" value="Genomic_DNA"/>
</dbReference>
<gene>
    <name evidence="1" type="ORF">DNTS_003913</name>
</gene>
<proteinExistence type="predicted"/>
<evidence type="ECO:0000313" key="1">
    <source>
        <dbReference type="EMBL" id="TRY84686.1"/>
    </source>
</evidence>
<organism evidence="1 2">
    <name type="scientific">Danionella cerebrum</name>
    <dbReference type="NCBI Taxonomy" id="2873325"/>
    <lineage>
        <taxon>Eukaryota</taxon>
        <taxon>Metazoa</taxon>
        <taxon>Chordata</taxon>
        <taxon>Craniata</taxon>
        <taxon>Vertebrata</taxon>
        <taxon>Euteleostomi</taxon>
        <taxon>Actinopterygii</taxon>
        <taxon>Neopterygii</taxon>
        <taxon>Teleostei</taxon>
        <taxon>Ostariophysi</taxon>
        <taxon>Cypriniformes</taxon>
        <taxon>Danionidae</taxon>
        <taxon>Danioninae</taxon>
        <taxon>Danionella</taxon>
    </lineage>
</organism>
<dbReference type="AlphaFoldDB" id="A0A553Q441"/>
<reference evidence="1 2" key="1">
    <citation type="journal article" date="2019" name="Sci. Data">
        <title>Hybrid genome assembly and annotation of Danionella translucida.</title>
        <authorList>
            <person name="Kadobianskyi M."/>
            <person name="Schulze L."/>
            <person name="Schuelke M."/>
            <person name="Judkewitz B."/>
        </authorList>
    </citation>
    <scope>NUCLEOTIDE SEQUENCE [LARGE SCALE GENOMIC DNA]</scope>
    <source>
        <strain evidence="1 2">Bolton</strain>
    </source>
</reference>
<name>A0A553Q441_9TELE</name>
<comment type="caution">
    <text evidence="1">The sequence shown here is derived from an EMBL/GenBank/DDBJ whole genome shotgun (WGS) entry which is preliminary data.</text>
</comment>
<evidence type="ECO:0000313" key="2">
    <source>
        <dbReference type="Proteomes" id="UP000316079"/>
    </source>
</evidence>
<keyword evidence="2" id="KW-1185">Reference proteome</keyword>
<accession>A0A553Q441</accession>